<reference evidence="1 2" key="1">
    <citation type="submission" date="2023-09" db="EMBL/GenBank/DDBJ databases">
        <authorList>
            <person name="Rey-Velasco X."/>
        </authorList>
    </citation>
    <scope>NUCLEOTIDE SEQUENCE [LARGE SCALE GENOMIC DNA]</scope>
    <source>
        <strain evidence="1 2">F225</strain>
    </source>
</reference>
<keyword evidence="2" id="KW-1185">Reference proteome</keyword>
<evidence type="ECO:0000313" key="2">
    <source>
        <dbReference type="Proteomes" id="UP001253848"/>
    </source>
</evidence>
<dbReference type="RefSeq" id="WP_311501080.1">
    <property type="nucleotide sequence ID" value="NZ_JAVRHN010000014.1"/>
</dbReference>
<name>A0ABU3DVR4_9FLAO</name>
<dbReference type="Proteomes" id="UP001253848">
    <property type="component" value="Unassembled WGS sequence"/>
</dbReference>
<organism evidence="1 2">
    <name type="scientific">Autumnicola psychrophila</name>
    <dbReference type="NCBI Taxonomy" id="3075592"/>
    <lineage>
        <taxon>Bacteria</taxon>
        <taxon>Pseudomonadati</taxon>
        <taxon>Bacteroidota</taxon>
        <taxon>Flavobacteriia</taxon>
        <taxon>Flavobacteriales</taxon>
        <taxon>Flavobacteriaceae</taxon>
        <taxon>Autumnicola</taxon>
    </lineage>
</organism>
<evidence type="ECO:0000313" key="1">
    <source>
        <dbReference type="EMBL" id="MDT0687811.1"/>
    </source>
</evidence>
<proteinExistence type="predicted"/>
<protein>
    <submittedName>
        <fullName evidence="1">Ribonuclease Z</fullName>
    </submittedName>
</protein>
<accession>A0ABU3DVR4</accession>
<sequence length="110" mass="12862">MKTTEKENHLLIENDQDSITSFASYLTKHHDEFVAYNVIIDIQNYENLRLDELLGFLELSNVHKKQKKSFVIVNNALHMDKVPEELMVVPTLQEAEDVVQMEEIERDLGF</sequence>
<dbReference type="EMBL" id="JAVRHN010000014">
    <property type="protein sequence ID" value="MDT0687811.1"/>
    <property type="molecule type" value="Genomic_DNA"/>
</dbReference>
<gene>
    <name evidence="1" type="ORF">RM541_15705</name>
</gene>
<comment type="caution">
    <text evidence="1">The sequence shown here is derived from an EMBL/GenBank/DDBJ whole genome shotgun (WGS) entry which is preliminary data.</text>
</comment>